<name>G3IG94_CRIGR</name>
<dbReference type="InterPro" id="IPR036179">
    <property type="entry name" value="Ig-like_dom_sf"/>
</dbReference>
<keyword evidence="11" id="KW-1280">Immunoglobulin</keyword>
<comment type="subunit">
    <text evidence="10">Immunoglobulins are composed of two identical heavy chains and two identical light chains; disulfide-linked.</text>
</comment>
<evidence type="ECO:0000259" key="12">
    <source>
        <dbReference type="PROSITE" id="PS50835"/>
    </source>
</evidence>
<feature type="domain" description="Ig-like" evidence="12">
    <location>
        <begin position="190"/>
        <end position="306"/>
    </location>
</feature>
<evidence type="ECO:0000256" key="5">
    <source>
        <dbReference type="ARBA" id="ARBA00022859"/>
    </source>
</evidence>
<keyword evidence="7" id="KW-0472">Membrane</keyword>
<dbReference type="AlphaFoldDB" id="G3IG94"/>
<dbReference type="EMBL" id="JH002527">
    <property type="protein sequence ID" value="EGW12068.1"/>
    <property type="molecule type" value="Genomic_DNA"/>
</dbReference>
<dbReference type="SUPFAM" id="SSF53098">
    <property type="entry name" value="Ribonuclease H-like"/>
    <property type="match status" value="1"/>
</dbReference>
<dbReference type="InterPro" id="IPR013106">
    <property type="entry name" value="Ig_V-set"/>
</dbReference>
<dbReference type="InterPro" id="IPR003599">
    <property type="entry name" value="Ig_sub"/>
</dbReference>
<keyword evidence="4" id="KW-0964">Secreted</keyword>
<reference evidence="14" key="1">
    <citation type="journal article" date="2011" name="Nat. Biotechnol.">
        <title>The genomic sequence of the Chinese hamster ovary (CHO)-K1 cell line.</title>
        <authorList>
            <person name="Xu X."/>
            <person name="Nagarajan H."/>
            <person name="Lewis N.E."/>
            <person name="Pan S."/>
            <person name="Cai Z."/>
            <person name="Liu X."/>
            <person name="Chen W."/>
            <person name="Xie M."/>
            <person name="Wang W."/>
            <person name="Hammond S."/>
            <person name="Andersen M.R."/>
            <person name="Neff N."/>
            <person name="Passarelli B."/>
            <person name="Koh W."/>
            <person name="Fan H.C."/>
            <person name="Wang J."/>
            <person name="Gui Y."/>
            <person name="Lee K.H."/>
            <person name="Betenbaugh M.J."/>
            <person name="Quake S.R."/>
            <person name="Famili I."/>
            <person name="Palsson B.O."/>
            <person name="Wang J."/>
        </authorList>
    </citation>
    <scope>NUCLEOTIDE SEQUENCE [LARGE SCALE GENOMIC DNA]</scope>
    <source>
        <strain evidence="14">CHO K1 cell line</strain>
    </source>
</reference>
<dbReference type="PROSITE" id="PS50835">
    <property type="entry name" value="IG_LIKE"/>
    <property type="match status" value="2"/>
</dbReference>
<organism evidence="13 14">
    <name type="scientific">Cricetulus griseus</name>
    <name type="common">Chinese hamster</name>
    <name type="synonym">Cricetulus barabensis griseus</name>
    <dbReference type="NCBI Taxonomy" id="10029"/>
    <lineage>
        <taxon>Eukaryota</taxon>
        <taxon>Metazoa</taxon>
        <taxon>Chordata</taxon>
        <taxon>Craniata</taxon>
        <taxon>Vertebrata</taxon>
        <taxon>Euteleostomi</taxon>
        <taxon>Mammalia</taxon>
        <taxon>Eutheria</taxon>
        <taxon>Euarchontoglires</taxon>
        <taxon>Glires</taxon>
        <taxon>Rodentia</taxon>
        <taxon>Myomorpha</taxon>
        <taxon>Muroidea</taxon>
        <taxon>Cricetidae</taxon>
        <taxon>Cricetinae</taxon>
        <taxon>Cricetulus</taxon>
    </lineage>
</organism>
<protein>
    <submittedName>
        <fullName evidence="13">Zinc finger BED domain-containing protein 4</fullName>
    </submittedName>
</protein>
<dbReference type="GO" id="GO:0019814">
    <property type="term" value="C:immunoglobulin complex"/>
    <property type="evidence" value="ECO:0007669"/>
    <property type="project" value="UniProtKB-KW"/>
</dbReference>
<dbReference type="Pfam" id="PF05699">
    <property type="entry name" value="Dimer_Tnp_hAT"/>
    <property type="match status" value="1"/>
</dbReference>
<dbReference type="InterPro" id="IPR050199">
    <property type="entry name" value="IgHV"/>
</dbReference>
<dbReference type="FunFam" id="2.60.40.10:FF:001126">
    <property type="entry name" value="Anti-myosin immunoglobulin heavy chain variable region"/>
    <property type="match status" value="1"/>
</dbReference>
<evidence type="ECO:0000313" key="13">
    <source>
        <dbReference type="EMBL" id="EGW12068.1"/>
    </source>
</evidence>
<dbReference type="GO" id="GO:0005886">
    <property type="term" value="C:plasma membrane"/>
    <property type="evidence" value="ECO:0007669"/>
    <property type="project" value="UniProtKB-SubCell"/>
</dbReference>
<evidence type="ECO:0000256" key="2">
    <source>
        <dbReference type="ARBA" id="ARBA00004613"/>
    </source>
</evidence>
<dbReference type="GO" id="GO:0046983">
    <property type="term" value="F:protein dimerization activity"/>
    <property type="evidence" value="ECO:0007669"/>
    <property type="project" value="InterPro"/>
</dbReference>
<dbReference type="FunFam" id="2.60.40.10:FF:002142">
    <property type="entry name" value="Immunoglobulin heavy variable 3-38 (non-functional)"/>
    <property type="match status" value="1"/>
</dbReference>
<evidence type="ECO:0000313" key="14">
    <source>
        <dbReference type="Proteomes" id="UP000001075"/>
    </source>
</evidence>
<evidence type="ECO:0000256" key="6">
    <source>
        <dbReference type="ARBA" id="ARBA00023130"/>
    </source>
</evidence>
<evidence type="ECO:0000256" key="11">
    <source>
        <dbReference type="ARBA" id="ARBA00043265"/>
    </source>
</evidence>
<evidence type="ECO:0000256" key="4">
    <source>
        <dbReference type="ARBA" id="ARBA00022525"/>
    </source>
</evidence>
<dbReference type="SMART" id="SM00406">
    <property type="entry name" value="IGv"/>
    <property type="match status" value="2"/>
</dbReference>
<keyword evidence="8" id="KW-1015">Disulfide bond</keyword>
<dbReference type="PANTHER" id="PTHR23266">
    <property type="entry name" value="IMMUNOGLOBULIN HEAVY CHAIN"/>
    <property type="match status" value="1"/>
</dbReference>
<sequence>MSRLDINDEFVQEAEQYRQDLIRELEILKSTSEDMATSNGCDSASPLKDTGTGESLQSLFAPMKRDKGEKLPKAMVLAYLEEEVLEHTCDPLTYWNLKRSSWPGLSTLAVRCLGFPPSTVPAEKLFSTPWRLAGVHSQVQLQQSGAELVRPRSSVKLFSKAPGYTFTYYAMHWMKQKTGQGLECIGVINPENGVHCEVQLVESGGGLVKPAGSLKLSCVASGFTFSAAWMNWVRQTPGKGLEWVARIDTKSYNYATYYVDSVKGRFTISRDDSRTMVYLQMNNLRTEDMATYYCTRDTSLSTQVLTMGWSWIFIFSMSLTTGVYSQVELQQSGPQLVKPGFSVKLSCEASGITLTDYYVSWVKQRPGQGLEWVGDIDPENGDTDYNQKFQGKATITADTSSSTAYMELRSLTSEDSAVYYCAMDIFATTS</sequence>
<dbReference type="InParanoid" id="G3IG94"/>
<dbReference type="SUPFAM" id="SSF48726">
    <property type="entry name" value="Immunoglobulin"/>
    <property type="match status" value="3"/>
</dbReference>
<dbReference type="GO" id="GO:0005576">
    <property type="term" value="C:extracellular region"/>
    <property type="evidence" value="ECO:0007669"/>
    <property type="project" value="UniProtKB-SubCell"/>
</dbReference>
<evidence type="ECO:0000256" key="10">
    <source>
        <dbReference type="ARBA" id="ARBA00038737"/>
    </source>
</evidence>
<keyword evidence="5" id="KW-0391">Immunity</keyword>
<keyword evidence="9" id="KW-0393">Immunoglobulin domain</keyword>
<dbReference type="Proteomes" id="UP000001075">
    <property type="component" value="Unassembled WGS sequence"/>
</dbReference>
<dbReference type="Gene3D" id="2.60.40.10">
    <property type="entry name" value="Immunoglobulins"/>
    <property type="match status" value="3"/>
</dbReference>
<keyword evidence="3" id="KW-1003">Cell membrane</keyword>
<evidence type="ECO:0000256" key="1">
    <source>
        <dbReference type="ARBA" id="ARBA00004236"/>
    </source>
</evidence>
<proteinExistence type="predicted"/>
<dbReference type="InterPro" id="IPR013783">
    <property type="entry name" value="Ig-like_fold"/>
</dbReference>
<gene>
    <name evidence="13" type="ORF">I79_022775</name>
</gene>
<comment type="subcellular location">
    <subcellularLocation>
        <location evidence="1">Cell membrane</location>
    </subcellularLocation>
    <subcellularLocation>
        <location evidence="2">Secreted</location>
    </subcellularLocation>
</comment>
<evidence type="ECO:0000256" key="7">
    <source>
        <dbReference type="ARBA" id="ARBA00023136"/>
    </source>
</evidence>
<dbReference type="InterPro" id="IPR008906">
    <property type="entry name" value="HATC_C_dom"/>
</dbReference>
<evidence type="ECO:0000256" key="3">
    <source>
        <dbReference type="ARBA" id="ARBA00022475"/>
    </source>
</evidence>
<dbReference type="InterPro" id="IPR012337">
    <property type="entry name" value="RNaseH-like_sf"/>
</dbReference>
<feature type="domain" description="Ig-like" evidence="12">
    <location>
        <begin position="325"/>
        <end position="430"/>
    </location>
</feature>
<dbReference type="InterPro" id="IPR007110">
    <property type="entry name" value="Ig-like_dom"/>
</dbReference>
<dbReference type="GO" id="GO:0002250">
    <property type="term" value="P:adaptive immune response"/>
    <property type="evidence" value="ECO:0007669"/>
    <property type="project" value="UniProtKB-KW"/>
</dbReference>
<keyword evidence="6" id="KW-1064">Adaptive immunity</keyword>
<dbReference type="Pfam" id="PF07686">
    <property type="entry name" value="V-set"/>
    <property type="match status" value="2"/>
</dbReference>
<dbReference type="SMART" id="SM00409">
    <property type="entry name" value="IG"/>
    <property type="match status" value="2"/>
</dbReference>
<evidence type="ECO:0000256" key="9">
    <source>
        <dbReference type="ARBA" id="ARBA00023319"/>
    </source>
</evidence>
<accession>G3IG94</accession>
<evidence type="ECO:0000256" key="8">
    <source>
        <dbReference type="ARBA" id="ARBA00023157"/>
    </source>
</evidence>